<gene>
    <name evidence="1" type="ORF">dnm_046120</name>
</gene>
<dbReference type="KEGG" id="dmm:dnm_046120"/>
<dbReference type="Proteomes" id="UP000663722">
    <property type="component" value="Chromosome"/>
</dbReference>
<sequence>MFNVKIPCYNHSAKKSKTCEVLKTSQVFFLSPEFSILLKIFKDVSEASKMLW</sequence>
<evidence type="ECO:0000313" key="2">
    <source>
        <dbReference type="Proteomes" id="UP000663722"/>
    </source>
</evidence>
<keyword evidence="2" id="KW-1185">Reference proteome</keyword>
<organism evidence="1 2">
    <name type="scientific">Desulfonema magnum</name>
    <dbReference type="NCBI Taxonomy" id="45655"/>
    <lineage>
        <taxon>Bacteria</taxon>
        <taxon>Pseudomonadati</taxon>
        <taxon>Thermodesulfobacteriota</taxon>
        <taxon>Desulfobacteria</taxon>
        <taxon>Desulfobacterales</taxon>
        <taxon>Desulfococcaceae</taxon>
        <taxon>Desulfonema</taxon>
    </lineage>
</organism>
<proteinExistence type="predicted"/>
<evidence type="ECO:0000313" key="1">
    <source>
        <dbReference type="EMBL" id="QTA88565.1"/>
    </source>
</evidence>
<dbReference type="EMBL" id="CP061800">
    <property type="protein sequence ID" value="QTA88565.1"/>
    <property type="molecule type" value="Genomic_DNA"/>
</dbReference>
<reference evidence="1" key="1">
    <citation type="journal article" date="2021" name="Microb. Physiol.">
        <title>Proteogenomic Insights into the Physiology of Marine, Sulfate-Reducing, Filamentous Desulfonema limicola and Desulfonema magnum.</title>
        <authorList>
            <person name="Schnaars V."/>
            <person name="Wohlbrand L."/>
            <person name="Scheve S."/>
            <person name="Hinrichs C."/>
            <person name="Reinhardt R."/>
            <person name="Rabus R."/>
        </authorList>
    </citation>
    <scope>NUCLEOTIDE SEQUENCE</scope>
    <source>
        <strain evidence="1">4be13</strain>
    </source>
</reference>
<protein>
    <submittedName>
        <fullName evidence="1">Uncharacterized protein</fullName>
    </submittedName>
</protein>
<dbReference type="AlphaFoldDB" id="A0A975BN79"/>
<accession>A0A975BN79</accession>
<name>A0A975BN79_9BACT</name>